<organism evidence="2 3">
    <name type="scientific">Aspergillus nanangensis</name>
    <dbReference type="NCBI Taxonomy" id="2582783"/>
    <lineage>
        <taxon>Eukaryota</taxon>
        <taxon>Fungi</taxon>
        <taxon>Dikarya</taxon>
        <taxon>Ascomycota</taxon>
        <taxon>Pezizomycotina</taxon>
        <taxon>Eurotiomycetes</taxon>
        <taxon>Eurotiomycetidae</taxon>
        <taxon>Eurotiales</taxon>
        <taxon>Aspergillaceae</taxon>
        <taxon>Aspergillus</taxon>
        <taxon>Aspergillus subgen. Circumdati</taxon>
    </lineage>
</organism>
<keyword evidence="1" id="KW-0472">Membrane</keyword>
<sequence>MIYQRIRTNDSDTLIISLYIVFGIYHMMNKGDSYRQHHPALSWHSMAGSIEIILYYLGFRCSLVAVAACLVHSWTGLMLVKHLKNGYPPLTRPTYQAGSIMRPVQILYAYYSQTPTAYHDAIMPINAFVYTRVLIFLMATMGPTLSFHKNANSRFVYADAIFGGAVMAVGHCSKPEAVPIYLVIMHVLGKTGLWTRKQQDVSRAQNIPQSALLRLLSFLGFITRDQELVSISKAGVLEPPAIGHLPADKMGHYWAGFN</sequence>
<evidence type="ECO:0000256" key="1">
    <source>
        <dbReference type="SAM" id="Phobius"/>
    </source>
</evidence>
<feature type="transmembrane region" description="Helical" evidence="1">
    <location>
        <begin position="12"/>
        <end position="28"/>
    </location>
</feature>
<keyword evidence="1" id="KW-0812">Transmembrane</keyword>
<protein>
    <submittedName>
        <fullName evidence="2">Uncharacterized protein</fullName>
    </submittedName>
</protein>
<dbReference type="Proteomes" id="UP001194746">
    <property type="component" value="Unassembled WGS sequence"/>
</dbReference>
<name>A0AAD4CYN5_ASPNN</name>
<reference evidence="2" key="2">
    <citation type="submission" date="2020-02" db="EMBL/GenBank/DDBJ databases">
        <authorList>
            <person name="Gilchrist C.L.M."/>
            <person name="Chooi Y.-H."/>
        </authorList>
    </citation>
    <scope>NUCLEOTIDE SEQUENCE</scope>
    <source>
        <strain evidence="2">MST-FP2251</strain>
    </source>
</reference>
<keyword evidence="3" id="KW-1185">Reference proteome</keyword>
<proteinExistence type="predicted"/>
<dbReference type="AlphaFoldDB" id="A0AAD4CYN5"/>
<accession>A0AAD4CYN5</accession>
<evidence type="ECO:0000313" key="2">
    <source>
        <dbReference type="EMBL" id="KAF9894906.1"/>
    </source>
</evidence>
<evidence type="ECO:0000313" key="3">
    <source>
        <dbReference type="Proteomes" id="UP001194746"/>
    </source>
</evidence>
<gene>
    <name evidence="2" type="ORF">FE257_004528</name>
</gene>
<comment type="caution">
    <text evidence="2">The sequence shown here is derived from an EMBL/GenBank/DDBJ whole genome shotgun (WGS) entry which is preliminary data.</text>
</comment>
<dbReference type="EMBL" id="VCAU01000002">
    <property type="protein sequence ID" value="KAF9894906.1"/>
    <property type="molecule type" value="Genomic_DNA"/>
</dbReference>
<feature type="transmembrane region" description="Helical" evidence="1">
    <location>
        <begin position="53"/>
        <end position="74"/>
    </location>
</feature>
<reference evidence="2" key="1">
    <citation type="journal article" date="2019" name="Beilstein J. Org. Chem.">
        <title>Nanangenines: drimane sesquiterpenoids as the dominant metabolite cohort of a novel Australian fungus, Aspergillus nanangensis.</title>
        <authorList>
            <person name="Lacey H.J."/>
            <person name="Gilchrist C.L.M."/>
            <person name="Crombie A."/>
            <person name="Kalaitzis J.A."/>
            <person name="Vuong D."/>
            <person name="Rutledge P.J."/>
            <person name="Turner P."/>
            <person name="Pitt J.I."/>
            <person name="Lacey E."/>
            <person name="Chooi Y.H."/>
            <person name="Piggott A.M."/>
        </authorList>
    </citation>
    <scope>NUCLEOTIDE SEQUENCE</scope>
    <source>
        <strain evidence="2">MST-FP2251</strain>
    </source>
</reference>
<keyword evidence="1" id="KW-1133">Transmembrane helix</keyword>